<accession>A0A2P1PQ13</accession>
<dbReference type="GO" id="GO:0007154">
    <property type="term" value="P:cell communication"/>
    <property type="evidence" value="ECO:0007669"/>
    <property type="project" value="InterPro"/>
</dbReference>
<proteinExistence type="predicted"/>
<keyword evidence="4" id="KW-0472">Membrane</keyword>
<dbReference type="PANTHER" id="PTHR37494:SF1">
    <property type="entry name" value="STAPHYLOCOCCUS AUREUS SURFACE PROTEIN A"/>
    <property type="match status" value="1"/>
</dbReference>
<dbReference type="InterPro" id="IPR003644">
    <property type="entry name" value="Calx_beta"/>
</dbReference>
<feature type="transmembrane region" description="Helical" evidence="4">
    <location>
        <begin position="55"/>
        <end position="77"/>
    </location>
</feature>
<dbReference type="Gene3D" id="2.60.40.2030">
    <property type="match status" value="2"/>
</dbReference>
<dbReference type="GO" id="GO:0016020">
    <property type="term" value="C:membrane"/>
    <property type="evidence" value="ECO:0007669"/>
    <property type="project" value="InterPro"/>
</dbReference>
<dbReference type="Pfam" id="PF03160">
    <property type="entry name" value="Calx-beta"/>
    <property type="match status" value="2"/>
</dbReference>
<dbReference type="Gene3D" id="3.40.390.10">
    <property type="entry name" value="Collagenase (Catalytic Domain)"/>
    <property type="match status" value="1"/>
</dbReference>
<name>A0A2P1PQ13_9GAMM</name>
<reference evidence="6 7" key="1">
    <citation type="submission" date="2018-03" db="EMBL/GenBank/DDBJ databases">
        <title>Ahniella affigens gen. nov., sp. nov., a gammaproteobacterium isolated from sandy soil near a stream.</title>
        <authorList>
            <person name="Ko Y."/>
            <person name="Kim J.-H."/>
        </authorList>
    </citation>
    <scope>NUCLEOTIDE SEQUENCE [LARGE SCALE GENOMIC DNA]</scope>
    <source>
        <strain evidence="6 7">D13</strain>
    </source>
</reference>
<keyword evidence="4" id="KW-1133">Transmembrane helix</keyword>
<keyword evidence="1" id="KW-0732">Signal</keyword>
<dbReference type="AlphaFoldDB" id="A0A2P1PQ13"/>
<keyword evidence="3" id="KW-0106">Calcium</keyword>
<evidence type="ECO:0000259" key="5">
    <source>
        <dbReference type="SMART" id="SM00237"/>
    </source>
</evidence>
<feature type="domain" description="Calx-beta" evidence="5">
    <location>
        <begin position="571"/>
        <end position="672"/>
    </location>
</feature>
<organism evidence="6 7">
    <name type="scientific">Ahniella affigens</name>
    <dbReference type="NCBI Taxonomy" id="2021234"/>
    <lineage>
        <taxon>Bacteria</taxon>
        <taxon>Pseudomonadati</taxon>
        <taxon>Pseudomonadota</taxon>
        <taxon>Gammaproteobacteria</taxon>
        <taxon>Lysobacterales</taxon>
        <taxon>Rhodanobacteraceae</taxon>
        <taxon>Ahniella</taxon>
    </lineage>
</organism>
<evidence type="ECO:0000256" key="2">
    <source>
        <dbReference type="ARBA" id="ARBA00022737"/>
    </source>
</evidence>
<sequence>MVCVDSARVQRLLNTMRLLGKRSSTINLRCAIRRAQALVPAPIYQQEPAMSRFRFGLTFLLGLAALLSTDLALPYSYTMMRDADLRAQAPVVYTARVEAVLGGFATPGGIETRYRLSLGNVLQGRLRDRPIVLALPGGELPNGAGQMAYGVPTLKAGERVLLFAAVRRDGIHQAMQLSLGVFFEQTVGGQRVYMRYLDADSATPKSRNSSYQRVRDAAGFEMWLRDADAAPDDAPYFLDGPAFANEQAKFNLLRDTTSTQPIRWFQFDTNTALLWVSTVGSDPTITANRFTMLTNAANALTNDAGSRLTVTHASGTIASPDTHCNDLVSDGHSVLWNDPLNQLAGSYSCAGGGTLAFGGPCYSNALQNSNGQQYHNAFEGRITVQDGVGCEFNGNSGADGAEVMLHEMGHVVGLAHSCGDSATGSCSGGSAADNAIMRAFAHLDGRGATLQPDDLAALTFVYPVPAVPPNLTISDVSVTEGNAGTTTATFTVSLSAATNQAVTFNFATADGTATTANSDYVSSSGSRNIAAGQTSTTINVTVNGDTAIEANETFVVNLTNVVNAVAVDAQGTGTITNDDVPPTLSINDASVTEGNAGTKLMTFTVSLSAASSQLVTATFNSANGTATTANADYLVASGLVSLPAGQLSASVNVTINGDTAQEADETLFVNLSSPSNATLADGQGLGTILDDDNRIFAHSFE</sequence>
<evidence type="ECO:0000256" key="1">
    <source>
        <dbReference type="ARBA" id="ARBA00022729"/>
    </source>
</evidence>
<gene>
    <name evidence="6" type="ORF">C7S18_06845</name>
</gene>
<reference evidence="6 7" key="2">
    <citation type="submission" date="2018-03" db="EMBL/GenBank/DDBJ databases">
        <authorList>
            <person name="Keele B.F."/>
        </authorList>
    </citation>
    <scope>NUCLEOTIDE SEQUENCE [LARGE SCALE GENOMIC DNA]</scope>
    <source>
        <strain evidence="6 7">D13</strain>
    </source>
</reference>
<keyword evidence="7" id="KW-1185">Reference proteome</keyword>
<keyword evidence="4" id="KW-0812">Transmembrane</keyword>
<evidence type="ECO:0000256" key="3">
    <source>
        <dbReference type="ARBA" id="ARBA00022837"/>
    </source>
</evidence>
<evidence type="ECO:0000313" key="7">
    <source>
        <dbReference type="Proteomes" id="UP000241074"/>
    </source>
</evidence>
<dbReference type="SUPFAM" id="SSF55486">
    <property type="entry name" value="Metalloproteases ('zincins'), catalytic domain"/>
    <property type="match status" value="1"/>
</dbReference>
<protein>
    <recommendedName>
        <fullName evidence="5">Calx-beta domain-containing protein</fullName>
    </recommendedName>
</protein>
<dbReference type="PANTHER" id="PTHR37494">
    <property type="entry name" value="HEMAGGLUTININ"/>
    <property type="match status" value="1"/>
</dbReference>
<dbReference type="InterPro" id="IPR038081">
    <property type="entry name" value="CalX-like_sf"/>
</dbReference>
<dbReference type="KEGG" id="xba:C7S18_06845"/>
<feature type="domain" description="Calx-beta" evidence="5">
    <location>
        <begin position="462"/>
        <end position="559"/>
    </location>
</feature>
<evidence type="ECO:0000256" key="4">
    <source>
        <dbReference type="SAM" id="Phobius"/>
    </source>
</evidence>
<evidence type="ECO:0000313" key="6">
    <source>
        <dbReference type="EMBL" id="AVP96933.1"/>
    </source>
</evidence>
<keyword evidence="2" id="KW-0677">Repeat</keyword>
<dbReference type="OrthoDB" id="5720638at2"/>
<dbReference type="InterPro" id="IPR024079">
    <property type="entry name" value="MetalloPept_cat_dom_sf"/>
</dbReference>
<dbReference type="EMBL" id="CP027860">
    <property type="protein sequence ID" value="AVP96933.1"/>
    <property type="molecule type" value="Genomic_DNA"/>
</dbReference>
<dbReference type="SUPFAM" id="SSF141072">
    <property type="entry name" value="CalX-like"/>
    <property type="match status" value="2"/>
</dbReference>
<dbReference type="Proteomes" id="UP000241074">
    <property type="component" value="Chromosome"/>
</dbReference>
<dbReference type="SMART" id="SM00237">
    <property type="entry name" value="Calx_beta"/>
    <property type="match status" value="2"/>
</dbReference>
<dbReference type="GO" id="GO:0008237">
    <property type="term" value="F:metallopeptidase activity"/>
    <property type="evidence" value="ECO:0007669"/>
    <property type="project" value="InterPro"/>
</dbReference>